<dbReference type="eggNOG" id="KOG1347">
    <property type="taxonomic scope" value="Eukaryota"/>
</dbReference>
<dbReference type="PANTHER" id="PTHR11206">
    <property type="entry name" value="MULTIDRUG RESISTANCE PROTEIN"/>
    <property type="match status" value="1"/>
</dbReference>
<feature type="transmembrane region" description="Helical" evidence="2">
    <location>
        <begin position="21"/>
        <end position="41"/>
    </location>
</feature>
<name>W1Q0W0_AMBTC</name>
<sequence length="71" mass="7688">MGSALETLCGQAYGAGRLDMMGIYMQSAWVILITTALLVVHNETMLGLSWSCFGAQWLMVVHSVGSVGLYF</sequence>
<dbReference type="Pfam" id="PF01554">
    <property type="entry name" value="MatE"/>
    <property type="match status" value="1"/>
</dbReference>
<evidence type="ECO:0000256" key="1">
    <source>
        <dbReference type="ARBA" id="ARBA00010199"/>
    </source>
</evidence>
<organism evidence="3 4">
    <name type="scientific">Amborella trichopoda</name>
    <dbReference type="NCBI Taxonomy" id="13333"/>
    <lineage>
        <taxon>Eukaryota</taxon>
        <taxon>Viridiplantae</taxon>
        <taxon>Streptophyta</taxon>
        <taxon>Embryophyta</taxon>
        <taxon>Tracheophyta</taxon>
        <taxon>Spermatophyta</taxon>
        <taxon>Magnoliopsida</taxon>
        <taxon>Amborellales</taxon>
        <taxon>Amborellaceae</taxon>
        <taxon>Amborella</taxon>
    </lineage>
</organism>
<dbReference type="Proteomes" id="UP000017836">
    <property type="component" value="Unassembled WGS sequence"/>
</dbReference>
<dbReference type="HOGENOM" id="CLU_2743418_0_0_1"/>
<evidence type="ECO:0000313" key="4">
    <source>
        <dbReference type="Proteomes" id="UP000017836"/>
    </source>
</evidence>
<keyword evidence="2" id="KW-1133">Transmembrane helix</keyword>
<dbReference type="GO" id="GO:0015297">
    <property type="term" value="F:antiporter activity"/>
    <property type="evidence" value="ECO:0007669"/>
    <property type="project" value="InterPro"/>
</dbReference>
<dbReference type="AlphaFoldDB" id="W1Q0W0"/>
<keyword evidence="2" id="KW-0472">Membrane</keyword>
<reference evidence="4" key="1">
    <citation type="journal article" date="2013" name="Science">
        <title>The Amborella genome and the evolution of flowering plants.</title>
        <authorList>
            <consortium name="Amborella Genome Project"/>
        </authorList>
    </citation>
    <scope>NUCLEOTIDE SEQUENCE [LARGE SCALE GENOMIC DNA]</scope>
</reference>
<evidence type="ECO:0000313" key="3">
    <source>
        <dbReference type="EMBL" id="ERN13760.1"/>
    </source>
</evidence>
<feature type="transmembrane region" description="Helical" evidence="2">
    <location>
        <begin position="47"/>
        <end position="70"/>
    </location>
</feature>
<evidence type="ECO:0000256" key="2">
    <source>
        <dbReference type="SAM" id="Phobius"/>
    </source>
</evidence>
<dbReference type="GO" id="GO:0016020">
    <property type="term" value="C:membrane"/>
    <property type="evidence" value="ECO:0007669"/>
    <property type="project" value="InterPro"/>
</dbReference>
<proteinExistence type="inferred from homology"/>
<dbReference type="InterPro" id="IPR002528">
    <property type="entry name" value="MATE_fam"/>
</dbReference>
<dbReference type="GO" id="GO:0042910">
    <property type="term" value="F:xenobiotic transmembrane transporter activity"/>
    <property type="evidence" value="ECO:0007669"/>
    <property type="project" value="InterPro"/>
</dbReference>
<dbReference type="Gramene" id="ERN13760">
    <property type="protein sequence ID" value="ERN13760"/>
    <property type="gene ID" value="AMTR_s00049p00186960"/>
</dbReference>
<comment type="similarity">
    <text evidence="1">Belongs to the multi antimicrobial extrusion (MATE) (TC 2.A.66.1) family.</text>
</comment>
<keyword evidence="4" id="KW-1185">Reference proteome</keyword>
<keyword evidence="2" id="KW-0812">Transmembrane</keyword>
<dbReference type="EMBL" id="KI392567">
    <property type="protein sequence ID" value="ERN13760.1"/>
    <property type="molecule type" value="Genomic_DNA"/>
</dbReference>
<protein>
    <submittedName>
        <fullName evidence="3">Uncharacterized protein</fullName>
    </submittedName>
</protein>
<gene>
    <name evidence="3" type="ORF">AMTR_s00049p00186960</name>
</gene>
<accession>W1Q0W0</accession>